<dbReference type="Proteomes" id="UP000480275">
    <property type="component" value="Unassembled WGS sequence"/>
</dbReference>
<reference evidence="1 2" key="1">
    <citation type="submission" date="2019-10" db="EMBL/GenBank/DDBJ databases">
        <title>Whole-genome sequence of the purple nonsulfur photosynthetic bacterium Rhodocyclus tenuis.</title>
        <authorList>
            <person name="Kyndt J.A."/>
            <person name="Meyer T.E."/>
        </authorList>
    </citation>
    <scope>NUCLEOTIDE SEQUENCE [LARGE SCALE GENOMIC DNA]</scope>
    <source>
        <strain evidence="1 2">DSM 110</strain>
    </source>
</reference>
<protein>
    <submittedName>
        <fullName evidence="1">Uncharacterized protein</fullName>
    </submittedName>
</protein>
<gene>
    <name evidence="1" type="ORF">GHK24_03495</name>
</gene>
<sequence>MMPDIRFRDLWEQATGAQVRVVLLNAAGLDIDLVFCRWYELSHLERQAIQARTLELQAYLNRLLPEKQQIGLAA</sequence>
<accession>A0A6L5JTW0</accession>
<evidence type="ECO:0000313" key="2">
    <source>
        <dbReference type="Proteomes" id="UP000480275"/>
    </source>
</evidence>
<organism evidence="1 2">
    <name type="scientific">Rhodocyclus tenuis</name>
    <name type="common">Rhodospirillum tenue</name>
    <dbReference type="NCBI Taxonomy" id="1066"/>
    <lineage>
        <taxon>Bacteria</taxon>
        <taxon>Pseudomonadati</taxon>
        <taxon>Pseudomonadota</taxon>
        <taxon>Betaproteobacteria</taxon>
        <taxon>Rhodocyclales</taxon>
        <taxon>Rhodocyclaceae</taxon>
        <taxon>Rhodocyclus</taxon>
    </lineage>
</organism>
<evidence type="ECO:0000313" key="1">
    <source>
        <dbReference type="EMBL" id="MQY50845.1"/>
    </source>
</evidence>
<dbReference type="AlphaFoldDB" id="A0A6L5JTW0"/>
<proteinExistence type="predicted"/>
<name>A0A6L5JTW0_RHOTE</name>
<comment type="caution">
    <text evidence="1">The sequence shown here is derived from an EMBL/GenBank/DDBJ whole genome shotgun (WGS) entry which is preliminary data.</text>
</comment>
<dbReference type="EMBL" id="WIXJ01000002">
    <property type="protein sequence ID" value="MQY50845.1"/>
    <property type="molecule type" value="Genomic_DNA"/>
</dbReference>